<organism evidence="10 11">
    <name type="scientific">Sphingobium fontiphilum</name>
    <dbReference type="NCBI Taxonomy" id="944425"/>
    <lineage>
        <taxon>Bacteria</taxon>
        <taxon>Pseudomonadati</taxon>
        <taxon>Pseudomonadota</taxon>
        <taxon>Alphaproteobacteria</taxon>
        <taxon>Sphingomonadales</taxon>
        <taxon>Sphingomonadaceae</taxon>
        <taxon>Sphingobium</taxon>
    </lineage>
</organism>
<evidence type="ECO:0000256" key="1">
    <source>
        <dbReference type="ARBA" id="ARBA00008165"/>
    </source>
</evidence>
<dbReference type="GO" id="GO:0005975">
    <property type="term" value="P:carbohydrate metabolic process"/>
    <property type="evidence" value="ECO:0007669"/>
    <property type="project" value="InterPro"/>
</dbReference>
<proteinExistence type="inferred from homology"/>
<dbReference type="InterPro" id="IPR001347">
    <property type="entry name" value="SIS_dom"/>
</dbReference>
<dbReference type="SMART" id="SM00116">
    <property type="entry name" value="CBS"/>
    <property type="match status" value="2"/>
</dbReference>
<dbReference type="Gene3D" id="3.10.580.10">
    <property type="entry name" value="CBS-domain"/>
    <property type="match status" value="1"/>
</dbReference>
<accession>A0A7W6GMQ7</accession>
<sequence>MADCSEKGPIASAVRTIEIETEGLTELRDALINGKLRIAFEDAIEQIAQAKGRVIVTGLGKSGHVGKKIAATLASTGTPTMFMHPSEASHGDLGMITANDVVLALSWSGETAELRDTIAYCRRFGVPLIAITSNGDSALGSAAGICLTMPRVVEACPNRLAPTSSTTVQIAIGDAIAVALIDRRGFSAADFRNFHPGGKLGAQLMMVGEIMGKGDEMPTVGADATLLDVTLEMTRKRYGTAAVIDEAGMLLGAFTDGDLRRSVATAKLDESVMQHMSKDPVTVRPDILASDALKAMNEKKINVLFVARDSKLVGMIHIHDLLHAGVA</sequence>
<keyword evidence="5" id="KW-0479">Metal-binding</keyword>
<feature type="domain" description="SIS" evidence="9">
    <location>
        <begin position="43"/>
        <end position="186"/>
    </location>
</feature>
<evidence type="ECO:0000259" key="9">
    <source>
        <dbReference type="PROSITE" id="PS51464"/>
    </source>
</evidence>
<dbReference type="PROSITE" id="PS51464">
    <property type="entry name" value="SIS"/>
    <property type="match status" value="1"/>
</dbReference>
<dbReference type="RefSeq" id="WP_183953554.1">
    <property type="nucleotide sequence ID" value="NZ_JACIEB010000001.1"/>
</dbReference>
<evidence type="ECO:0000256" key="3">
    <source>
        <dbReference type="ARBA" id="ARBA00023122"/>
    </source>
</evidence>
<dbReference type="PROSITE" id="PS51371">
    <property type="entry name" value="CBS"/>
    <property type="match status" value="2"/>
</dbReference>
<dbReference type="GO" id="GO:0097367">
    <property type="term" value="F:carbohydrate derivative binding"/>
    <property type="evidence" value="ECO:0007669"/>
    <property type="project" value="InterPro"/>
</dbReference>
<reference evidence="10 11" key="1">
    <citation type="submission" date="2020-08" db="EMBL/GenBank/DDBJ databases">
        <title>Genomic Encyclopedia of Type Strains, Phase IV (KMG-IV): sequencing the most valuable type-strain genomes for metagenomic binning, comparative biology and taxonomic classification.</title>
        <authorList>
            <person name="Goeker M."/>
        </authorList>
    </citation>
    <scope>NUCLEOTIDE SEQUENCE [LARGE SCALE GENOMIC DNA]</scope>
    <source>
        <strain evidence="10 11">DSM 29348</strain>
    </source>
</reference>
<dbReference type="InterPro" id="IPR004800">
    <property type="entry name" value="KdsD/KpsF-type"/>
</dbReference>
<dbReference type="FunFam" id="3.40.50.10490:FF:000011">
    <property type="entry name" value="Arabinose 5-phosphate isomerase"/>
    <property type="match status" value="1"/>
</dbReference>
<feature type="site" description="Catalytically relevant" evidence="6">
    <location>
        <position position="195"/>
    </location>
</feature>
<dbReference type="InterPro" id="IPR000644">
    <property type="entry name" value="CBS_dom"/>
</dbReference>
<dbReference type="InterPro" id="IPR046348">
    <property type="entry name" value="SIS_dom_sf"/>
</dbReference>
<evidence type="ECO:0000256" key="5">
    <source>
        <dbReference type="PIRSR" id="PIRSR004692-2"/>
    </source>
</evidence>
<comment type="similarity">
    <text evidence="1 4">Belongs to the SIS family. GutQ/KpsF subfamily.</text>
</comment>
<feature type="site" description="Catalytically relevant" evidence="6">
    <location>
        <position position="113"/>
    </location>
</feature>
<dbReference type="CDD" id="cd05014">
    <property type="entry name" value="SIS_Kpsf"/>
    <property type="match status" value="1"/>
</dbReference>
<dbReference type="PANTHER" id="PTHR42745">
    <property type="match status" value="1"/>
</dbReference>
<evidence type="ECO:0000256" key="7">
    <source>
        <dbReference type="PROSITE-ProRule" id="PRU00703"/>
    </source>
</evidence>
<dbReference type="Pfam" id="PF00571">
    <property type="entry name" value="CBS"/>
    <property type="match status" value="2"/>
</dbReference>
<feature type="binding site" evidence="5">
    <location>
        <position position="84"/>
    </location>
    <ligand>
        <name>Zn(2+)</name>
        <dbReference type="ChEBI" id="CHEBI:29105"/>
    </ligand>
</feature>
<keyword evidence="11" id="KW-1185">Reference proteome</keyword>
<dbReference type="GO" id="GO:1901135">
    <property type="term" value="P:carbohydrate derivative metabolic process"/>
    <property type="evidence" value="ECO:0007669"/>
    <property type="project" value="InterPro"/>
</dbReference>
<dbReference type="CDD" id="cd04604">
    <property type="entry name" value="CBS_pair_SIS_assoc"/>
    <property type="match status" value="1"/>
</dbReference>
<keyword evidence="2" id="KW-0677">Repeat</keyword>
<keyword evidence="10" id="KW-0413">Isomerase</keyword>
<dbReference type="AlphaFoldDB" id="A0A7W6GMQ7"/>
<gene>
    <name evidence="10" type="ORF">GGR44_000169</name>
</gene>
<dbReference type="GO" id="GO:0046872">
    <property type="term" value="F:metal ion binding"/>
    <property type="evidence" value="ECO:0007669"/>
    <property type="project" value="UniProtKB-KW"/>
</dbReference>
<feature type="domain" description="CBS" evidence="8">
    <location>
        <begin position="211"/>
        <end position="270"/>
    </location>
</feature>
<name>A0A7W6GMQ7_9SPHN</name>
<dbReference type="InterPro" id="IPR035474">
    <property type="entry name" value="SIS_Kpsf"/>
</dbReference>
<dbReference type="SUPFAM" id="SSF53697">
    <property type="entry name" value="SIS domain"/>
    <property type="match status" value="1"/>
</dbReference>
<protein>
    <submittedName>
        <fullName evidence="10">Arabinose-5-phosphate isomerase</fullName>
        <ecNumber evidence="10">5.3.1.13</ecNumber>
    </submittedName>
</protein>
<feature type="site" description="Catalytically relevant" evidence="6">
    <location>
        <position position="154"/>
    </location>
</feature>
<dbReference type="NCBIfam" id="TIGR00393">
    <property type="entry name" value="kpsF"/>
    <property type="match status" value="1"/>
</dbReference>
<feature type="domain" description="CBS" evidence="8">
    <location>
        <begin position="276"/>
        <end position="327"/>
    </location>
</feature>
<dbReference type="GO" id="GO:0019146">
    <property type="term" value="F:arabinose-5-phosphate isomerase activity"/>
    <property type="evidence" value="ECO:0007669"/>
    <property type="project" value="UniProtKB-EC"/>
</dbReference>
<comment type="caution">
    <text evidence="10">The sequence shown here is derived from an EMBL/GenBank/DDBJ whole genome shotgun (WGS) entry which is preliminary data.</text>
</comment>
<evidence type="ECO:0000256" key="2">
    <source>
        <dbReference type="ARBA" id="ARBA00022737"/>
    </source>
</evidence>
<dbReference type="Pfam" id="PF01380">
    <property type="entry name" value="SIS"/>
    <property type="match status" value="1"/>
</dbReference>
<dbReference type="InterPro" id="IPR046342">
    <property type="entry name" value="CBS_dom_sf"/>
</dbReference>
<keyword evidence="5" id="KW-0862">Zinc</keyword>
<evidence type="ECO:0000313" key="10">
    <source>
        <dbReference type="EMBL" id="MBB3980538.1"/>
    </source>
</evidence>
<evidence type="ECO:0000256" key="4">
    <source>
        <dbReference type="PIRNR" id="PIRNR004692"/>
    </source>
</evidence>
<feature type="site" description="Catalytically relevant" evidence="6">
    <location>
        <position position="61"/>
    </location>
</feature>
<evidence type="ECO:0000259" key="8">
    <source>
        <dbReference type="PROSITE" id="PS51371"/>
    </source>
</evidence>
<dbReference type="EMBL" id="JACIEB010000001">
    <property type="protein sequence ID" value="MBB3980538.1"/>
    <property type="molecule type" value="Genomic_DNA"/>
</dbReference>
<keyword evidence="3 7" id="KW-0129">CBS domain</keyword>
<dbReference type="Proteomes" id="UP000552757">
    <property type="component" value="Unassembled WGS sequence"/>
</dbReference>
<evidence type="ECO:0000313" key="11">
    <source>
        <dbReference type="Proteomes" id="UP000552757"/>
    </source>
</evidence>
<dbReference type="EC" id="5.3.1.13" evidence="10"/>
<dbReference type="PIRSF" id="PIRSF004692">
    <property type="entry name" value="KdsD_KpsF"/>
    <property type="match status" value="1"/>
</dbReference>
<dbReference type="Gene3D" id="3.40.50.10490">
    <property type="entry name" value="Glucose-6-phosphate isomerase like protein, domain 1"/>
    <property type="match status" value="1"/>
</dbReference>
<dbReference type="PANTHER" id="PTHR42745:SF1">
    <property type="entry name" value="ARABINOSE 5-PHOSPHATE ISOMERASE KDSD"/>
    <property type="match status" value="1"/>
</dbReference>
<evidence type="ECO:0000256" key="6">
    <source>
        <dbReference type="PIRSR" id="PIRSR004692-3"/>
    </source>
</evidence>
<dbReference type="InterPro" id="IPR050986">
    <property type="entry name" value="GutQ/KpsF_isomerases"/>
</dbReference>